<protein>
    <submittedName>
        <fullName evidence="1">Uncharacterized protein</fullName>
    </submittedName>
</protein>
<comment type="caution">
    <text evidence="1">The sequence shown here is derived from an EMBL/GenBank/DDBJ whole genome shotgun (WGS) entry which is preliminary data.</text>
</comment>
<reference evidence="1" key="1">
    <citation type="submission" date="2019-08" db="EMBL/GenBank/DDBJ databases">
        <authorList>
            <person name="Kucharzyk K."/>
            <person name="Murdoch R.W."/>
            <person name="Higgins S."/>
            <person name="Loffler F."/>
        </authorList>
    </citation>
    <scope>NUCLEOTIDE SEQUENCE</scope>
</reference>
<evidence type="ECO:0000313" key="1">
    <source>
        <dbReference type="EMBL" id="MPM78505.1"/>
    </source>
</evidence>
<proteinExistence type="predicted"/>
<sequence>MRIFLKGTTSENHTNTHDFTNIILSNTLVSYNNFIGLK</sequence>
<name>A0A645CNN9_9ZZZZ</name>
<dbReference type="AlphaFoldDB" id="A0A645CNN9"/>
<accession>A0A645CNN9</accession>
<organism evidence="1">
    <name type="scientific">bioreactor metagenome</name>
    <dbReference type="NCBI Taxonomy" id="1076179"/>
    <lineage>
        <taxon>unclassified sequences</taxon>
        <taxon>metagenomes</taxon>
        <taxon>ecological metagenomes</taxon>
    </lineage>
</organism>
<gene>
    <name evidence="1" type="ORF">SDC9_125516</name>
</gene>
<dbReference type="EMBL" id="VSSQ01028691">
    <property type="protein sequence ID" value="MPM78505.1"/>
    <property type="molecule type" value="Genomic_DNA"/>
</dbReference>